<dbReference type="EMBL" id="FOUY01000007">
    <property type="protein sequence ID" value="SFN07409.1"/>
    <property type="molecule type" value="Genomic_DNA"/>
</dbReference>
<feature type="domain" description="Methyltransferase" evidence="5">
    <location>
        <begin position="75"/>
        <end position="174"/>
    </location>
</feature>
<protein>
    <submittedName>
        <fullName evidence="6">Glycine/sarcosine N-methyltransferase</fullName>
    </submittedName>
</protein>
<dbReference type="InterPro" id="IPR041698">
    <property type="entry name" value="Methyltransf_25"/>
</dbReference>
<dbReference type="GO" id="GO:0016594">
    <property type="term" value="F:glycine binding"/>
    <property type="evidence" value="ECO:0007669"/>
    <property type="project" value="TreeGrafter"/>
</dbReference>
<accession>A0A1I4W2U8</accession>
<dbReference type="AlphaFoldDB" id="A0A1I4W2U8"/>
<dbReference type="RefSeq" id="WP_093340430.1">
    <property type="nucleotide sequence ID" value="NZ_FOUY01000007.1"/>
</dbReference>
<evidence type="ECO:0000313" key="7">
    <source>
        <dbReference type="Proteomes" id="UP000199614"/>
    </source>
</evidence>
<reference evidence="6 7" key="1">
    <citation type="submission" date="2016-10" db="EMBL/GenBank/DDBJ databases">
        <authorList>
            <person name="de Groot N.N."/>
        </authorList>
    </citation>
    <scope>NUCLEOTIDE SEQUENCE [LARGE SCALE GENOMIC DNA]</scope>
    <source>
        <strain evidence="6 7">CGMCC 4.1877</strain>
    </source>
</reference>
<dbReference type="SUPFAM" id="SSF53335">
    <property type="entry name" value="S-adenosyl-L-methionine-dependent methyltransferases"/>
    <property type="match status" value="1"/>
</dbReference>
<dbReference type="GO" id="GO:0042802">
    <property type="term" value="F:identical protein binding"/>
    <property type="evidence" value="ECO:0007669"/>
    <property type="project" value="TreeGrafter"/>
</dbReference>
<evidence type="ECO:0000259" key="5">
    <source>
        <dbReference type="Pfam" id="PF13649"/>
    </source>
</evidence>
<keyword evidence="1 6" id="KW-0489">Methyltransferase</keyword>
<dbReference type="GO" id="GO:0006111">
    <property type="term" value="P:regulation of gluconeogenesis"/>
    <property type="evidence" value="ECO:0007669"/>
    <property type="project" value="TreeGrafter"/>
</dbReference>
<dbReference type="GO" id="GO:0051289">
    <property type="term" value="P:protein homotetramerization"/>
    <property type="evidence" value="ECO:0007669"/>
    <property type="project" value="TreeGrafter"/>
</dbReference>
<dbReference type="GO" id="GO:0005829">
    <property type="term" value="C:cytosol"/>
    <property type="evidence" value="ECO:0007669"/>
    <property type="project" value="TreeGrafter"/>
</dbReference>
<dbReference type="OrthoDB" id="279734at2"/>
<proteinExistence type="predicted"/>
<dbReference type="InterPro" id="IPR014369">
    <property type="entry name" value="Gly/Sar_N_MeTrfase"/>
</dbReference>
<feature type="region of interest" description="Disordered" evidence="4">
    <location>
        <begin position="1"/>
        <end position="27"/>
    </location>
</feature>
<organism evidence="6 7">
    <name type="scientific">Pseudonocardia ammonioxydans</name>
    <dbReference type="NCBI Taxonomy" id="260086"/>
    <lineage>
        <taxon>Bacteria</taxon>
        <taxon>Bacillati</taxon>
        <taxon>Actinomycetota</taxon>
        <taxon>Actinomycetes</taxon>
        <taxon>Pseudonocardiales</taxon>
        <taxon>Pseudonocardiaceae</taxon>
        <taxon>Pseudonocardia</taxon>
    </lineage>
</organism>
<keyword evidence="2 6" id="KW-0808">Transferase</keyword>
<dbReference type="PANTHER" id="PTHR16458">
    <property type="entry name" value="GLYCINE N-METHYLTRANSFERASE"/>
    <property type="match status" value="1"/>
</dbReference>
<evidence type="ECO:0000256" key="3">
    <source>
        <dbReference type="ARBA" id="ARBA00022691"/>
    </source>
</evidence>
<dbReference type="Gene3D" id="3.40.50.150">
    <property type="entry name" value="Vaccinia Virus protein VP39"/>
    <property type="match status" value="1"/>
</dbReference>
<dbReference type="PROSITE" id="PS51600">
    <property type="entry name" value="SAM_GNMT"/>
    <property type="match status" value="1"/>
</dbReference>
<dbReference type="GO" id="GO:0046498">
    <property type="term" value="P:S-adenosylhomocysteine metabolic process"/>
    <property type="evidence" value="ECO:0007669"/>
    <property type="project" value="TreeGrafter"/>
</dbReference>
<dbReference type="PANTHER" id="PTHR16458:SF2">
    <property type="entry name" value="GLYCINE N-METHYLTRANSFERASE"/>
    <property type="match status" value="1"/>
</dbReference>
<evidence type="ECO:0000313" key="6">
    <source>
        <dbReference type="EMBL" id="SFN07409.1"/>
    </source>
</evidence>
<dbReference type="GO" id="GO:0006730">
    <property type="term" value="P:one-carbon metabolic process"/>
    <property type="evidence" value="ECO:0007669"/>
    <property type="project" value="TreeGrafter"/>
</dbReference>
<dbReference type="InterPro" id="IPR029063">
    <property type="entry name" value="SAM-dependent_MTases_sf"/>
</dbReference>
<dbReference type="Pfam" id="PF13649">
    <property type="entry name" value="Methyltransf_25"/>
    <property type="match status" value="1"/>
</dbReference>
<keyword evidence="7" id="KW-1185">Reference proteome</keyword>
<dbReference type="Proteomes" id="UP000199614">
    <property type="component" value="Unassembled WGS sequence"/>
</dbReference>
<dbReference type="GO" id="GO:1904047">
    <property type="term" value="F:S-adenosyl-L-methionine binding"/>
    <property type="evidence" value="ECO:0007669"/>
    <property type="project" value="TreeGrafter"/>
</dbReference>
<dbReference type="Gene3D" id="3.30.46.10">
    <property type="entry name" value="Glycine N-methyltransferase, chain A, domain 1"/>
    <property type="match status" value="1"/>
</dbReference>
<keyword evidence="3" id="KW-0949">S-adenosyl-L-methionine</keyword>
<dbReference type="GO" id="GO:0046500">
    <property type="term" value="P:S-adenosylmethionine metabolic process"/>
    <property type="evidence" value="ECO:0007669"/>
    <property type="project" value="TreeGrafter"/>
</dbReference>
<name>A0A1I4W2U8_PSUAM</name>
<evidence type="ECO:0000256" key="1">
    <source>
        <dbReference type="ARBA" id="ARBA00022603"/>
    </source>
</evidence>
<dbReference type="GO" id="GO:1901052">
    <property type="term" value="P:sarcosine metabolic process"/>
    <property type="evidence" value="ECO:0007669"/>
    <property type="project" value="TreeGrafter"/>
</dbReference>
<dbReference type="STRING" id="260086.SAMN05216207_1007122"/>
<sequence length="290" mass="33771">MTADHRTDSETPELGRTVQEFGDDPTEVRESTHYKHEYVQTFVDKWDELIDWRARYESEGKFFVQQLRDRGVKSVLDVATGTGFHSVRLLEEGFETVVSADGSAEMLAKAFDNGMKFGGHILRVVQADWRWLNRDVHGEYDAIICLGNSFTHLFSEKDRRKALAEFYAMLKHDGVLILDQRNYDSILDNGFSSKHQYYYCGDGVVAEPEHVDDGLARFRYEFSDGSEYHLNMFPLRKDYTRRLMHEVGFQKIETFGDFQSTYSDDEPDFFVHIAEKAYLEEENNEEENEA</sequence>
<gene>
    <name evidence="6" type="ORF">SAMN05216207_1007122</name>
</gene>
<dbReference type="CDD" id="cd02440">
    <property type="entry name" value="AdoMet_MTases"/>
    <property type="match status" value="1"/>
</dbReference>
<evidence type="ECO:0000256" key="4">
    <source>
        <dbReference type="SAM" id="MobiDB-lite"/>
    </source>
</evidence>
<dbReference type="GO" id="GO:0032259">
    <property type="term" value="P:methylation"/>
    <property type="evidence" value="ECO:0007669"/>
    <property type="project" value="UniProtKB-KW"/>
</dbReference>
<evidence type="ECO:0000256" key="2">
    <source>
        <dbReference type="ARBA" id="ARBA00022679"/>
    </source>
</evidence>
<dbReference type="GO" id="GO:0017174">
    <property type="term" value="F:glycine N-methyltransferase activity"/>
    <property type="evidence" value="ECO:0007669"/>
    <property type="project" value="InterPro"/>
</dbReference>